<sequence>MMSLHVLLLLLLLLKCLRLVRRHRTRRCPARASGKVRHGSSIFLATPREEAPRGRTITHWTRMSLPQLRHGFYGCH</sequence>
<dbReference type="EMBL" id="GGFL01008790">
    <property type="protein sequence ID" value="MBW72968.1"/>
    <property type="molecule type" value="Transcribed_RNA"/>
</dbReference>
<protein>
    <submittedName>
        <fullName evidence="2">Putative secreted protein</fullName>
    </submittedName>
</protein>
<keyword evidence="1" id="KW-0732">Signal</keyword>
<evidence type="ECO:0000313" key="2">
    <source>
        <dbReference type="EMBL" id="MBW72968.1"/>
    </source>
</evidence>
<organism evidence="2">
    <name type="scientific">Anopheles darlingi</name>
    <name type="common">Mosquito</name>
    <dbReference type="NCBI Taxonomy" id="43151"/>
    <lineage>
        <taxon>Eukaryota</taxon>
        <taxon>Metazoa</taxon>
        <taxon>Ecdysozoa</taxon>
        <taxon>Arthropoda</taxon>
        <taxon>Hexapoda</taxon>
        <taxon>Insecta</taxon>
        <taxon>Pterygota</taxon>
        <taxon>Neoptera</taxon>
        <taxon>Endopterygota</taxon>
        <taxon>Diptera</taxon>
        <taxon>Nematocera</taxon>
        <taxon>Culicoidea</taxon>
        <taxon>Culicidae</taxon>
        <taxon>Anophelinae</taxon>
        <taxon>Anopheles</taxon>
    </lineage>
</organism>
<proteinExistence type="predicted"/>
<feature type="chain" id="PRO_5014915153" evidence="1">
    <location>
        <begin position="23"/>
        <end position="76"/>
    </location>
</feature>
<reference evidence="2" key="1">
    <citation type="submission" date="2018-01" db="EMBL/GenBank/DDBJ databases">
        <title>An insight into the sialome of Amazonian anophelines.</title>
        <authorList>
            <person name="Ribeiro J.M."/>
            <person name="Scarpassa V."/>
            <person name="Calvo E."/>
        </authorList>
    </citation>
    <scope>NUCLEOTIDE SEQUENCE</scope>
</reference>
<evidence type="ECO:0000256" key="1">
    <source>
        <dbReference type="SAM" id="SignalP"/>
    </source>
</evidence>
<dbReference type="AlphaFoldDB" id="A0A2M4D7B3"/>
<feature type="signal peptide" evidence="1">
    <location>
        <begin position="1"/>
        <end position="22"/>
    </location>
</feature>
<accession>A0A2M4D7B3</accession>
<name>A0A2M4D7B3_ANODA</name>